<dbReference type="KEGG" id="cox:E0W60_36355"/>
<sequence length="177" mass="18183">MPTILIPQGLPDDHFKPAVLAAPVSSSPKEAAVNANGAKRTGLGDILQTGARGNLPSLGTGGIAAAPSLGAGAQTTLSYRGAALGADQEAVLAIAKKEFRQLIPLNLNTLNPEETVNLLAGTGFTPSDQSCPYGAEKAQLRPCHLVRYIFSSPSDGAKLATVEVTQSFDVPLQGSVH</sequence>
<name>A0A4P7LJY2_9BURK</name>
<dbReference type="AlphaFoldDB" id="A0A4P7LJY2"/>
<evidence type="ECO:0000313" key="1">
    <source>
        <dbReference type="EMBL" id="QBY56456.1"/>
    </source>
</evidence>
<keyword evidence="1" id="KW-0614">Plasmid</keyword>
<organism evidence="1 2">
    <name type="scientific">Cupriavidus oxalaticus</name>
    <dbReference type="NCBI Taxonomy" id="96344"/>
    <lineage>
        <taxon>Bacteria</taxon>
        <taxon>Pseudomonadati</taxon>
        <taxon>Pseudomonadota</taxon>
        <taxon>Betaproteobacteria</taxon>
        <taxon>Burkholderiales</taxon>
        <taxon>Burkholderiaceae</taxon>
        <taxon>Cupriavidus</taxon>
    </lineage>
</organism>
<protein>
    <submittedName>
        <fullName evidence="1">Uncharacterized protein</fullName>
    </submittedName>
</protein>
<dbReference type="EMBL" id="CP038639">
    <property type="protein sequence ID" value="QBY56456.1"/>
    <property type="molecule type" value="Genomic_DNA"/>
</dbReference>
<accession>A0A4P7LJY2</accession>
<dbReference type="Proteomes" id="UP000295294">
    <property type="component" value="Plasmid unnamed4"/>
</dbReference>
<proteinExistence type="predicted"/>
<gene>
    <name evidence="1" type="ORF">E0W60_36355</name>
</gene>
<evidence type="ECO:0000313" key="2">
    <source>
        <dbReference type="Proteomes" id="UP000295294"/>
    </source>
</evidence>
<geneLocation type="plasmid" evidence="1">
    <name>unnamed4</name>
</geneLocation>
<reference evidence="1 2" key="1">
    <citation type="submission" date="2019-03" db="EMBL/GenBank/DDBJ databases">
        <title>Efficiently degradation of phenoxyalkanoic acid herbicides by Cupriavidus oxalaticus strain X32.</title>
        <authorList>
            <person name="Sheng X."/>
        </authorList>
    </citation>
    <scope>NUCLEOTIDE SEQUENCE [LARGE SCALE GENOMIC DNA]</scope>
    <source>
        <strain evidence="1 2">X32</strain>
        <plasmid evidence="1 2">unnamed4</plasmid>
    </source>
</reference>